<feature type="region of interest" description="Disordered" evidence="2">
    <location>
        <begin position="1310"/>
        <end position="1329"/>
    </location>
</feature>
<evidence type="ECO:0000313" key="5">
    <source>
        <dbReference type="EMBL" id="WAR02979.1"/>
    </source>
</evidence>
<feature type="compositionally biased region" description="Polar residues" evidence="2">
    <location>
        <begin position="450"/>
        <end position="471"/>
    </location>
</feature>
<feature type="compositionally biased region" description="Polar residues" evidence="2">
    <location>
        <begin position="1"/>
        <end position="29"/>
    </location>
</feature>
<feature type="compositionally biased region" description="Polar residues" evidence="2">
    <location>
        <begin position="1310"/>
        <end position="1323"/>
    </location>
</feature>
<feature type="compositionally biased region" description="Low complexity" evidence="2">
    <location>
        <begin position="993"/>
        <end position="1002"/>
    </location>
</feature>
<feature type="compositionally biased region" description="Polar residues" evidence="2">
    <location>
        <begin position="58"/>
        <end position="67"/>
    </location>
</feature>
<feature type="region of interest" description="Disordered" evidence="2">
    <location>
        <begin position="873"/>
        <end position="899"/>
    </location>
</feature>
<feature type="region of interest" description="Disordered" evidence="2">
    <location>
        <begin position="1207"/>
        <end position="1238"/>
    </location>
</feature>
<feature type="compositionally biased region" description="Basic and acidic residues" evidence="2">
    <location>
        <begin position="1209"/>
        <end position="1226"/>
    </location>
</feature>
<feature type="compositionally biased region" description="Basic and acidic residues" evidence="2">
    <location>
        <begin position="106"/>
        <end position="123"/>
    </location>
</feature>
<feature type="region of interest" description="Disordered" evidence="2">
    <location>
        <begin position="1095"/>
        <end position="1118"/>
    </location>
</feature>
<proteinExistence type="predicted"/>
<feature type="compositionally biased region" description="Acidic residues" evidence="2">
    <location>
        <begin position="214"/>
        <end position="223"/>
    </location>
</feature>
<evidence type="ECO:0000259" key="3">
    <source>
        <dbReference type="PROSITE" id="PS50021"/>
    </source>
</evidence>
<feature type="region of interest" description="Disordered" evidence="2">
    <location>
        <begin position="1"/>
        <end position="147"/>
    </location>
</feature>
<dbReference type="SMART" id="SM00033">
    <property type="entry name" value="CH"/>
    <property type="match status" value="1"/>
</dbReference>
<protein>
    <submittedName>
        <fullName evidence="5">SMTN-like protein</fullName>
    </submittedName>
</protein>
<evidence type="ECO:0000313" key="6">
    <source>
        <dbReference type="Proteomes" id="UP001164746"/>
    </source>
</evidence>
<dbReference type="Gene3D" id="1.10.418.10">
    <property type="entry name" value="Calponin-like domain"/>
    <property type="match status" value="1"/>
</dbReference>
<dbReference type="SUPFAM" id="SSF47576">
    <property type="entry name" value="Calponin-homology domain, CH-domain"/>
    <property type="match status" value="1"/>
</dbReference>
<accession>A0ABY7E170</accession>
<dbReference type="Proteomes" id="UP001164746">
    <property type="component" value="Chromosome 4"/>
</dbReference>
<feature type="compositionally biased region" description="Basic and acidic residues" evidence="2">
    <location>
        <begin position="1109"/>
        <end position="1118"/>
    </location>
</feature>
<sequence>GGLVQTGLQRSQSFVQQKSCEPVSSSQANGLLVGRSHSVIDKHSPSTSCREVRDKGETVQNKTSKLNGFTHEDIPVKSRFSSEELKPPRPKSSITVSSKSQSCELNADKPSRHSLKDNTRFDTDDNYVNGKVESQQKNNLTADVDDNTRLSPSLQWLEEKRKSLTTPSDVDKLMSTMDIEQAFSEILDAVDKFPEEKALGEPVISADIPILEEELGESSEMEEDLNKNKKSEPNLESSLSSMSDNSAEVELITKGMDKEQESDVTVEPEVEEANGAIQEEAKKDGKKTVQSSLTLAMPASPDANGAISVIQDDDGTVTVQEVSRTEEGNTVVTEYKRVRRTKSKTETREKDMVVERKITSPGGTTSVYEKDISKSKRKLTSRGSEYFNRNNINIRKTRDLEGTEIVEHKLSSLSENVSVSKNESWGDRTEAEVTLNRELENDVVQLPSSNQDNEAINNQGDVEKPTTNSGVIKSHLGRPSGCPEIISPLKEAKTTEESCVTLECTVVSSPVPTVTWYKGDNCVTAGHAGIDAQYDIESGKATLMLLSSTVGDSGTYRCVFENPIGTASTKCLLQVRKRATEMPSFVKLLSDVEVREGQALSLECQVANTDTVTWFKDGTLQRNNPDFRQTLEDGRARMEMAEVFLDDYGTYCCVINNDHGEQKCSCQVTVKECESYDEVYPMFLKKPETQIADERDTVIFECEVIGSPRPEVSWIVNGNKLVEGARHRMSYDGRVAMLVIRKVVPAESGKVECTVENSSGKVAADCMLVVQAMATCPSITMPLSDLTVSEGNNVFLECGIQGQPVPEVTWRKNGMVIGHMLDFKQTFADGLARLVISKSCMQDSGRYECMATSLQGETSTSCHLTVTAAAPEPNQSEVKEFPSIPTIPPPSVDAPAEENKVKEEIKVLKKEKKDKIEKQNQLDAEVKATVEDTSPSVKVPNVSTPKTEEIIVERSLFTITKMEVDTPTKEEIVVERPTSIVKKTETPNKNEIIVSKPPSIIKKSAKDRNDNNNEVPVTVSVQQNALKAPLESKHVVAEESLVQKATVKSFPDKFVPKTDEDTKLAVKTQASKIMLVRQASLRNLGGEQKPVALKRSGSLQSMNAAKQNGENKAEMKDSAKVETKVSVATIQPKTDIADLLASKPKEDTQNNLKEIKGETVRADTETNATEIGGVKAKTVSDESKANVTLKTDNLNSAAGLSSLCLESADAEKPKPFSKFRSNEIRRTQSVKAPGNEKPEWLQVKLKRVGSNKKPYVTSCTEKEEPPAPISVGVEKPTPVSEPVQPNIPSVSVHKNVKLSRSQSARVAVCNTPNALKDSTNNPVYNPAKDSVKLTPVSERARIFQVKDNNSTPSGKQSPVDIIAKAINLSRAESMRSPAGQRPITVQRSSSLKTEVPQPANSQSGDVTLELTPQKIQGEGEVGSAGRSKPIKYWDPTAPSDSTMDYSKINDEEELGKLLSSSDNFDERKKIRGRIKEEWEAKRVSREKDTEDLIKKKHREADLEKQRKLEAFSKQAAQHTEAKHLDMNEQHLREKHRLADEKKKRQLDEYSSRQAVHQDSKHLEISEKALQERIKQADTLKQKTMQSYDKAAGKDPALTVTAKTKTGAAAGRAADEIAPQLAQQIINATQGSPVTGGVISVKTESWSSKDGITRTSEKTESWGGRGGAMNAFKQMDAKNNPTNPLVAYTFAKRAATTMKRNAVTIKQDMLRFCQINTAEYETIEITNFSTSWNDGMAFCALIHHFYPEAFDFKALNPKQRRKNFELAFDTAEKYADIAPLLDVEDMVRMQKPDWKCVFTYVQSFYRKLRDHDMNKCKGAEA</sequence>
<name>A0ABY7E170_MYAAR</name>
<feature type="compositionally biased region" description="Polar residues" evidence="2">
    <location>
        <begin position="1097"/>
        <end position="1108"/>
    </location>
</feature>
<evidence type="ECO:0000256" key="1">
    <source>
        <dbReference type="ARBA" id="ARBA00023157"/>
    </source>
</evidence>
<feature type="region of interest" description="Disordered" evidence="2">
    <location>
        <begin position="1372"/>
        <end position="1438"/>
    </location>
</feature>
<dbReference type="InterPro" id="IPR013783">
    <property type="entry name" value="Ig-like_fold"/>
</dbReference>
<feature type="compositionally biased region" description="Basic and acidic residues" evidence="2">
    <location>
        <begin position="224"/>
        <end position="233"/>
    </location>
</feature>
<feature type="region of interest" description="Disordered" evidence="2">
    <location>
        <begin position="1252"/>
        <end position="1291"/>
    </location>
</feature>
<dbReference type="PANTHER" id="PTHR47633">
    <property type="entry name" value="IMMUNOGLOBULIN"/>
    <property type="match status" value="1"/>
</dbReference>
<dbReference type="InterPro" id="IPR036179">
    <property type="entry name" value="Ig-like_dom_sf"/>
</dbReference>
<dbReference type="InterPro" id="IPR007110">
    <property type="entry name" value="Ig-like_dom"/>
</dbReference>
<dbReference type="InterPro" id="IPR013098">
    <property type="entry name" value="Ig_I-set"/>
</dbReference>
<feature type="compositionally biased region" description="Basic and acidic residues" evidence="2">
    <location>
        <begin position="70"/>
        <end position="87"/>
    </location>
</feature>
<dbReference type="EMBL" id="CP111015">
    <property type="protein sequence ID" value="WAR02979.1"/>
    <property type="molecule type" value="Genomic_DNA"/>
</dbReference>
<dbReference type="Gene3D" id="2.60.40.10">
    <property type="entry name" value="Immunoglobulins"/>
    <property type="match status" value="4"/>
</dbReference>
<feature type="compositionally biased region" description="Low complexity" evidence="2">
    <location>
        <begin position="92"/>
        <end position="102"/>
    </location>
</feature>
<dbReference type="PROSITE" id="PS50021">
    <property type="entry name" value="CH"/>
    <property type="match status" value="1"/>
</dbReference>
<dbReference type="SUPFAM" id="SSF48726">
    <property type="entry name" value="Immunoglobulin"/>
    <property type="match status" value="4"/>
</dbReference>
<feature type="compositionally biased region" description="Basic and acidic residues" evidence="2">
    <location>
        <begin position="38"/>
        <end position="57"/>
    </location>
</feature>
<feature type="region of interest" description="Disordered" evidence="2">
    <location>
        <begin position="1533"/>
        <end position="1561"/>
    </location>
</feature>
<dbReference type="SMART" id="SM00409">
    <property type="entry name" value="IG"/>
    <property type="match status" value="4"/>
</dbReference>
<dbReference type="SMART" id="SM00408">
    <property type="entry name" value="IGc2"/>
    <property type="match status" value="4"/>
</dbReference>
<feature type="domain" description="Ig-like" evidence="4">
    <location>
        <begin position="583"/>
        <end position="669"/>
    </location>
</feature>
<dbReference type="InterPro" id="IPR003598">
    <property type="entry name" value="Ig_sub2"/>
</dbReference>
<feature type="domain" description="Ig-like" evidence="4">
    <location>
        <begin position="681"/>
        <end position="769"/>
    </location>
</feature>
<dbReference type="InterPro" id="IPR022189">
    <property type="entry name" value="SMTN"/>
</dbReference>
<reference evidence="5" key="1">
    <citation type="submission" date="2022-11" db="EMBL/GenBank/DDBJ databases">
        <title>Centuries of genome instability and evolution in soft-shell clam transmissible cancer (bioRxiv).</title>
        <authorList>
            <person name="Hart S.F.M."/>
            <person name="Yonemitsu M.A."/>
            <person name="Giersch R.M."/>
            <person name="Beal B.F."/>
            <person name="Arriagada G."/>
            <person name="Davis B.W."/>
            <person name="Ostrander E.A."/>
            <person name="Goff S.P."/>
            <person name="Metzger M.J."/>
        </authorList>
    </citation>
    <scope>NUCLEOTIDE SEQUENCE</scope>
    <source>
        <strain evidence="5">MELC-2E11</strain>
        <tissue evidence="5">Siphon/mantle</tissue>
    </source>
</reference>
<dbReference type="Pfam" id="PF07679">
    <property type="entry name" value="I-set"/>
    <property type="match status" value="4"/>
</dbReference>
<feature type="region of interest" description="Disordered" evidence="2">
    <location>
        <begin position="993"/>
        <end position="1014"/>
    </location>
</feature>
<keyword evidence="1" id="KW-1015">Disulfide bond</keyword>
<feature type="domain" description="Ig-like" evidence="4">
    <location>
        <begin position="777"/>
        <end position="867"/>
    </location>
</feature>
<feature type="region of interest" description="Disordered" evidence="2">
    <location>
        <begin position="450"/>
        <end position="475"/>
    </location>
</feature>
<gene>
    <name evidence="5" type="ORF">MAR_009537</name>
</gene>
<dbReference type="Pfam" id="PF00307">
    <property type="entry name" value="CH"/>
    <property type="match status" value="1"/>
</dbReference>
<feature type="non-terminal residue" evidence="5">
    <location>
        <position position="1"/>
    </location>
</feature>
<dbReference type="InterPro" id="IPR001715">
    <property type="entry name" value="CH_dom"/>
</dbReference>
<organism evidence="5 6">
    <name type="scientific">Mya arenaria</name>
    <name type="common">Soft-shell clam</name>
    <dbReference type="NCBI Taxonomy" id="6604"/>
    <lineage>
        <taxon>Eukaryota</taxon>
        <taxon>Metazoa</taxon>
        <taxon>Spiralia</taxon>
        <taxon>Lophotrochozoa</taxon>
        <taxon>Mollusca</taxon>
        <taxon>Bivalvia</taxon>
        <taxon>Autobranchia</taxon>
        <taxon>Heteroconchia</taxon>
        <taxon>Euheterodonta</taxon>
        <taxon>Imparidentia</taxon>
        <taxon>Neoheterodontei</taxon>
        <taxon>Myida</taxon>
        <taxon>Myoidea</taxon>
        <taxon>Myidae</taxon>
        <taxon>Mya</taxon>
    </lineage>
</organism>
<feature type="domain" description="Calponin-homology (CH)" evidence="3">
    <location>
        <begin position="1702"/>
        <end position="1808"/>
    </location>
</feature>
<feature type="region of interest" description="Disordered" evidence="2">
    <location>
        <begin position="214"/>
        <end position="246"/>
    </location>
</feature>
<feature type="compositionally biased region" description="Polar residues" evidence="2">
    <location>
        <begin position="1383"/>
        <end position="1405"/>
    </location>
</feature>
<dbReference type="Pfam" id="PF12510">
    <property type="entry name" value="Smoothelin"/>
    <property type="match status" value="1"/>
</dbReference>
<dbReference type="InterPro" id="IPR036872">
    <property type="entry name" value="CH_dom_sf"/>
</dbReference>
<evidence type="ECO:0000259" key="4">
    <source>
        <dbReference type="PROSITE" id="PS50835"/>
    </source>
</evidence>
<dbReference type="CDD" id="cd21200">
    <property type="entry name" value="CH_SMTN-like"/>
    <property type="match status" value="1"/>
</dbReference>
<dbReference type="PANTHER" id="PTHR47633:SF3">
    <property type="entry name" value="STRIATED MUSCLE PREFERENTIALLY EXPRESSED PROTEIN KINASE"/>
    <property type="match status" value="1"/>
</dbReference>
<evidence type="ECO:0000256" key="2">
    <source>
        <dbReference type="SAM" id="MobiDB-lite"/>
    </source>
</evidence>
<feature type="domain" description="Ig-like" evidence="4">
    <location>
        <begin position="483"/>
        <end position="574"/>
    </location>
</feature>
<feature type="compositionally biased region" description="Low complexity" evidence="2">
    <location>
        <begin position="234"/>
        <end position="246"/>
    </location>
</feature>
<feature type="compositionally biased region" description="Polar residues" evidence="2">
    <location>
        <begin position="132"/>
        <end position="141"/>
    </location>
</feature>
<keyword evidence="6" id="KW-1185">Reference proteome</keyword>
<dbReference type="PROSITE" id="PS50835">
    <property type="entry name" value="IG_LIKE"/>
    <property type="match status" value="4"/>
</dbReference>
<dbReference type="InterPro" id="IPR003599">
    <property type="entry name" value="Ig_sub"/>
</dbReference>